<accession>A0ABQ9ID30</accession>
<organism evidence="1 2">
    <name type="scientific">Dryococelus australis</name>
    <dbReference type="NCBI Taxonomy" id="614101"/>
    <lineage>
        <taxon>Eukaryota</taxon>
        <taxon>Metazoa</taxon>
        <taxon>Ecdysozoa</taxon>
        <taxon>Arthropoda</taxon>
        <taxon>Hexapoda</taxon>
        <taxon>Insecta</taxon>
        <taxon>Pterygota</taxon>
        <taxon>Neoptera</taxon>
        <taxon>Polyneoptera</taxon>
        <taxon>Phasmatodea</taxon>
        <taxon>Verophasmatodea</taxon>
        <taxon>Anareolatae</taxon>
        <taxon>Phasmatidae</taxon>
        <taxon>Eurycanthinae</taxon>
        <taxon>Dryococelus</taxon>
    </lineage>
</organism>
<protein>
    <submittedName>
        <fullName evidence="1">Uncharacterized protein</fullName>
    </submittedName>
</protein>
<proteinExistence type="predicted"/>
<comment type="caution">
    <text evidence="1">The sequence shown here is derived from an EMBL/GenBank/DDBJ whole genome shotgun (WGS) entry which is preliminary data.</text>
</comment>
<sequence>MLNMTDFSFYSGLPLLNNKFADLPWRNRLVRCRSGVREVLGSNPRWEGREWLQAGRTKSEALWTLGAIFSWPSTLELDGCIPQQLFLSCLHQSGRQLVVDEATIASYRNYGPATIAPTFISSGSGKPPHDRHPNEIVNKQSTKKCRMWATLLNFSSTSPARSLLASSLATLTQIDVGPACYEHCSIASAGAKCVRSGDSQLSRANIKANEQPIPVGMPETEIECVLNLCYGHEAVTDKMADTRARLPLRRTGFNPRPGHRIFASGNYAGRWRWSAGFLGDLPPPLHSGAAPYSHQLPSSDLKTSLLRAAQISSLTHSVFHKPRKCLHRIPGF</sequence>
<evidence type="ECO:0000313" key="1">
    <source>
        <dbReference type="EMBL" id="KAJ8894382.1"/>
    </source>
</evidence>
<dbReference type="Proteomes" id="UP001159363">
    <property type="component" value="Chromosome 2"/>
</dbReference>
<dbReference type="EMBL" id="JARBHB010000002">
    <property type="protein sequence ID" value="KAJ8894382.1"/>
    <property type="molecule type" value="Genomic_DNA"/>
</dbReference>
<evidence type="ECO:0000313" key="2">
    <source>
        <dbReference type="Proteomes" id="UP001159363"/>
    </source>
</evidence>
<keyword evidence="2" id="KW-1185">Reference proteome</keyword>
<name>A0ABQ9ID30_9NEOP</name>
<reference evidence="1 2" key="1">
    <citation type="submission" date="2023-02" db="EMBL/GenBank/DDBJ databases">
        <title>LHISI_Scaffold_Assembly.</title>
        <authorList>
            <person name="Stuart O.P."/>
            <person name="Cleave R."/>
            <person name="Magrath M.J.L."/>
            <person name="Mikheyev A.S."/>
        </authorList>
    </citation>
    <scope>NUCLEOTIDE SEQUENCE [LARGE SCALE GENOMIC DNA]</scope>
    <source>
        <strain evidence="1">Daus_M_001</strain>
        <tissue evidence="1">Leg muscle</tissue>
    </source>
</reference>
<gene>
    <name evidence="1" type="ORF">PR048_007033</name>
</gene>